<organism evidence="1">
    <name type="scientific">Salix viminalis</name>
    <name type="common">Common osier</name>
    <name type="synonym">Basket willow</name>
    <dbReference type="NCBI Taxonomy" id="40686"/>
    <lineage>
        <taxon>Eukaryota</taxon>
        <taxon>Viridiplantae</taxon>
        <taxon>Streptophyta</taxon>
        <taxon>Embryophyta</taxon>
        <taxon>Tracheophyta</taxon>
        <taxon>Spermatophyta</taxon>
        <taxon>Magnoliopsida</taxon>
        <taxon>eudicotyledons</taxon>
        <taxon>Gunneridae</taxon>
        <taxon>Pentapetalae</taxon>
        <taxon>rosids</taxon>
        <taxon>fabids</taxon>
        <taxon>Malpighiales</taxon>
        <taxon>Salicaceae</taxon>
        <taxon>Saliceae</taxon>
        <taxon>Salix</taxon>
    </lineage>
</organism>
<reference evidence="1" key="1">
    <citation type="submission" date="2019-03" db="EMBL/GenBank/DDBJ databases">
        <authorList>
            <person name="Mank J."/>
            <person name="Almeida P."/>
        </authorList>
    </citation>
    <scope>NUCLEOTIDE SEQUENCE</scope>
    <source>
        <strain evidence="1">78183</strain>
    </source>
</reference>
<gene>
    <name evidence="1" type="ORF">SVIM_LOCUS122928</name>
</gene>
<evidence type="ECO:0000313" key="1">
    <source>
        <dbReference type="EMBL" id="VFU30712.1"/>
    </source>
</evidence>
<protein>
    <submittedName>
        <fullName evidence="1">Uncharacterized protein</fullName>
    </submittedName>
</protein>
<proteinExistence type="predicted"/>
<accession>A0A6N2KRQ6</accession>
<dbReference type="EMBL" id="CAADRP010000668">
    <property type="protein sequence ID" value="VFU30712.1"/>
    <property type="molecule type" value="Genomic_DNA"/>
</dbReference>
<dbReference type="AlphaFoldDB" id="A0A6N2KRQ6"/>
<sequence>MEFSGQIRAALSSQTASFMACLLVLASCRLVVPLILHRPLLRPSSSSSSHQWRDCYTIYIMHTSLKKRDLQKHMTGRRPIPCWVGVKPGFPVELGRACSSAIRSIPPLLAVVCMTFTGLPLSPHLTGGRPGFNMKLPWQESTMTNRQV</sequence>
<name>A0A6N2KRQ6_SALVM</name>